<dbReference type="PANTHER" id="PTHR13371:SF0">
    <property type="entry name" value="CENTROSOMAL PROTEIN OF 104 KDA"/>
    <property type="match status" value="1"/>
</dbReference>
<dbReference type="GO" id="GO:0005929">
    <property type="term" value="C:cilium"/>
    <property type="evidence" value="ECO:0007669"/>
    <property type="project" value="TreeGrafter"/>
</dbReference>
<name>A0A3M7SBD8_BRAPC</name>
<dbReference type="OrthoDB" id="66599at2759"/>
<comment type="caution">
    <text evidence="2">The sequence shown here is derived from an EMBL/GenBank/DDBJ whole genome shotgun (WGS) entry which is preliminary data.</text>
</comment>
<feature type="non-terminal residue" evidence="2">
    <location>
        <position position="1"/>
    </location>
</feature>
<dbReference type="Pfam" id="PF21038">
    <property type="entry name" value="CEP104_N"/>
    <property type="match status" value="1"/>
</dbReference>
<proteinExistence type="predicted"/>
<evidence type="ECO:0000313" key="2">
    <source>
        <dbReference type="EMBL" id="RNA33082.1"/>
    </source>
</evidence>
<dbReference type="InterPro" id="IPR048739">
    <property type="entry name" value="CEP104_N"/>
</dbReference>
<evidence type="ECO:0000259" key="1">
    <source>
        <dbReference type="Pfam" id="PF21038"/>
    </source>
</evidence>
<evidence type="ECO:0000313" key="3">
    <source>
        <dbReference type="Proteomes" id="UP000276133"/>
    </source>
</evidence>
<keyword evidence="3" id="KW-1185">Reference proteome</keyword>
<accession>A0A3M7SBD8</accession>
<dbReference type="InterPro" id="IPR008979">
    <property type="entry name" value="Galactose-bd-like_sf"/>
</dbReference>
<organism evidence="2 3">
    <name type="scientific">Brachionus plicatilis</name>
    <name type="common">Marine rotifer</name>
    <name type="synonym">Brachionus muelleri</name>
    <dbReference type="NCBI Taxonomy" id="10195"/>
    <lineage>
        <taxon>Eukaryota</taxon>
        <taxon>Metazoa</taxon>
        <taxon>Spiralia</taxon>
        <taxon>Gnathifera</taxon>
        <taxon>Rotifera</taxon>
        <taxon>Eurotatoria</taxon>
        <taxon>Monogononta</taxon>
        <taxon>Pseudotrocha</taxon>
        <taxon>Ploima</taxon>
        <taxon>Brachionidae</taxon>
        <taxon>Brachionus</taxon>
    </lineage>
</organism>
<feature type="domain" description="Centrosomal protein CEP104 N-terminal" evidence="1">
    <location>
        <begin position="41"/>
        <end position="162"/>
    </location>
</feature>
<dbReference type="AlphaFoldDB" id="A0A3M7SBD8"/>
<dbReference type="SUPFAM" id="SSF49785">
    <property type="entry name" value="Galactose-binding domain-like"/>
    <property type="match status" value="1"/>
</dbReference>
<dbReference type="EMBL" id="REGN01001704">
    <property type="protein sequence ID" value="RNA33082.1"/>
    <property type="molecule type" value="Genomic_DNA"/>
</dbReference>
<reference evidence="2 3" key="1">
    <citation type="journal article" date="2018" name="Sci. Rep.">
        <title>Genomic signatures of local adaptation to the degree of environmental predictability in rotifers.</title>
        <authorList>
            <person name="Franch-Gras L."/>
            <person name="Hahn C."/>
            <person name="Garcia-Roger E.M."/>
            <person name="Carmona M.J."/>
            <person name="Serra M."/>
            <person name="Gomez A."/>
        </authorList>
    </citation>
    <scope>NUCLEOTIDE SEQUENCE [LARGE SCALE GENOMIC DNA]</scope>
    <source>
        <strain evidence="2">HYR1</strain>
    </source>
</reference>
<protein>
    <recommendedName>
        <fullName evidence="1">Centrosomal protein CEP104 N-terminal domain-containing protein</fullName>
    </recommendedName>
</protein>
<sequence>FKKEYMPPKKIEFKVVHVTSEDEKFPASDLDSDKHGPLVHGWASQRYCLYPIDLIIQFNKKIVLKKVQILSHQYLIASKIEFYIGDSPETSDHEGSFESAKYTRLGYVELSSNEKTDLKARELKSVHVDAEGLFLKLVLHKNFLNRLNVYNQVGIIAINVIGIDLDDEINQEMLKNNDADPTVLAAIKRADYISPLDDLAFAMYQDADISQIIRKLDKKKTDCVLTERYDEAKRLKLAILELKKIGERLARYDIEKRQAIEEEDYEKAKIKKQQIQEYRKETYRQLQANNLLEFID</sequence>
<dbReference type="Proteomes" id="UP000276133">
    <property type="component" value="Unassembled WGS sequence"/>
</dbReference>
<dbReference type="PANTHER" id="PTHR13371">
    <property type="entry name" value="GLYCINE-, GLUTAMATE-, THIENYLCYCLOHEXYLPIPERIDINE-BINDING PROTEIN"/>
    <property type="match status" value="1"/>
</dbReference>
<dbReference type="InterPro" id="IPR052607">
    <property type="entry name" value="CEP104-like"/>
</dbReference>
<gene>
    <name evidence="2" type="ORF">BpHYR1_012017</name>
</gene>
<feature type="non-terminal residue" evidence="2">
    <location>
        <position position="296"/>
    </location>
</feature>